<dbReference type="SUPFAM" id="SSF52540">
    <property type="entry name" value="P-loop containing nucleoside triphosphate hydrolases"/>
    <property type="match status" value="1"/>
</dbReference>
<dbReference type="InterPro" id="IPR027417">
    <property type="entry name" value="P-loop_NTPase"/>
</dbReference>
<dbReference type="Gene3D" id="3.40.50.300">
    <property type="entry name" value="P-loop containing nucleotide triphosphate hydrolases"/>
    <property type="match status" value="1"/>
</dbReference>
<evidence type="ECO:0000313" key="6">
    <source>
        <dbReference type="Proteomes" id="UP000094455"/>
    </source>
</evidence>
<dbReference type="GO" id="GO:0003697">
    <property type="term" value="F:single-stranded DNA binding"/>
    <property type="evidence" value="ECO:0007669"/>
    <property type="project" value="TreeGrafter"/>
</dbReference>
<feature type="region of interest" description="Disordered" evidence="3">
    <location>
        <begin position="360"/>
        <end position="381"/>
    </location>
</feature>
<dbReference type="OrthoDB" id="1861185at2759"/>
<dbReference type="STRING" id="763406.A0A1E3NI52"/>
<evidence type="ECO:0000313" key="5">
    <source>
        <dbReference type="EMBL" id="ODQ45812.1"/>
    </source>
</evidence>
<accession>A0A1E3NI52</accession>
<organism evidence="5 6">
    <name type="scientific">Pichia membranifaciens NRRL Y-2026</name>
    <dbReference type="NCBI Taxonomy" id="763406"/>
    <lineage>
        <taxon>Eukaryota</taxon>
        <taxon>Fungi</taxon>
        <taxon>Dikarya</taxon>
        <taxon>Ascomycota</taxon>
        <taxon>Saccharomycotina</taxon>
        <taxon>Pichiomycetes</taxon>
        <taxon>Pichiales</taxon>
        <taxon>Pichiaceae</taxon>
        <taxon>Pichia</taxon>
    </lineage>
</organism>
<dbReference type="GO" id="GO:0042148">
    <property type="term" value="P:DNA strand invasion"/>
    <property type="evidence" value="ECO:0007669"/>
    <property type="project" value="TreeGrafter"/>
</dbReference>
<evidence type="ECO:0000256" key="1">
    <source>
        <dbReference type="ARBA" id="ARBA00022741"/>
    </source>
</evidence>
<proteinExistence type="predicted"/>
<name>A0A1E3NI52_9ASCO</name>
<dbReference type="GO" id="GO:0061982">
    <property type="term" value="P:meiosis I cell cycle process"/>
    <property type="evidence" value="ECO:0007669"/>
    <property type="project" value="UniProtKB-ARBA"/>
</dbReference>
<dbReference type="GO" id="GO:0140664">
    <property type="term" value="F:ATP-dependent DNA damage sensor activity"/>
    <property type="evidence" value="ECO:0007669"/>
    <property type="project" value="InterPro"/>
</dbReference>
<evidence type="ECO:0000259" key="4">
    <source>
        <dbReference type="PROSITE" id="PS50162"/>
    </source>
</evidence>
<protein>
    <recommendedName>
        <fullName evidence="4">RecA family profile 1 domain-containing protein</fullName>
    </recommendedName>
</protein>
<evidence type="ECO:0000256" key="2">
    <source>
        <dbReference type="ARBA" id="ARBA00022840"/>
    </source>
</evidence>
<dbReference type="InterPro" id="IPR020588">
    <property type="entry name" value="RecA_ATP-bd"/>
</dbReference>
<sequence>MDLTKYCADSSFILNKPYCESLLNTFRSNQITTPELLLSSISTVARKLNRTESEISAFIDKFEAETCDRVVKSLHKPIPFLTQKNDQPPAAEPNLFSVGDESIDNILNGGIPTGYLIELSGKSASGKTNFLLTLSVTIQLPLEFGGLGPSIFSTESTSHVGVKTMYIPTESPLATQRLKQIIDSFTELLETNGISFENQMFFPKLDNVLTTSNVMTNLEEQDHILRYQLPVMLERDPSIKLLIIDSLTHHMRAQLTWSEQRSYVQSLCTYLKGLAKHYNISIMVANQVTDKPVRGLYSGDNDVLWKLNTEYQLGWMNGWDDIGIMYRQLMRREGVIDEAGKSFERLDYLNDIQTCGHSNLSQREGDSYSSDSHYDSKSQSTMKNDLQNILKSEQKRLFDSNYKVKVSGIGTRPALGLALLDYIDMRIVLSKEYVPIFDEKLIDEFSVELGIDTSNLEDSFLCST</sequence>
<dbReference type="EMBL" id="KV454004">
    <property type="protein sequence ID" value="ODQ45812.1"/>
    <property type="molecule type" value="Genomic_DNA"/>
</dbReference>
<keyword evidence="2" id="KW-0067">ATP-binding</keyword>
<dbReference type="Proteomes" id="UP000094455">
    <property type="component" value="Unassembled WGS sequence"/>
</dbReference>
<keyword evidence="6" id="KW-1185">Reference proteome</keyword>
<dbReference type="RefSeq" id="XP_019016925.1">
    <property type="nucleotide sequence ID" value="XM_019163477.1"/>
</dbReference>
<dbReference type="GeneID" id="30180164"/>
<dbReference type="AlphaFoldDB" id="A0A1E3NI52"/>
<reference evidence="5 6" key="1">
    <citation type="journal article" date="2016" name="Proc. Natl. Acad. Sci. U.S.A.">
        <title>Comparative genomics of biotechnologically important yeasts.</title>
        <authorList>
            <person name="Riley R."/>
            <person name="Haridas S."/>
            <person name="Wolfe K.H."/>
            <person name="Lopes M.R."/>
            <person name="Hittinger C.T."/>
            <person name="Goeker M."/>
            <person name="Salamov A.A."/>
            <person name="Wisecaver J.H."/>
            <person name="Long T.M."/>
            <person name="Calvey C.H."/>
            <person name="Aerts A.L."/>
            <person name="Barry K.W."/>
            <person name="Choi C."/>
            <person name="Clum A."/>
            <person name="Coughlan A.Y."/>
            <person name="Deshpande S."/>
            <person name="Douglass A.P."/>
            <person name="Hanson S.J."/>
            <person name="Klenk H.-P."/>
            <person name="LaButti K.M."/>
            <person name="Lapidus A."/>
            <person name="Lindquist E.A."/>
            <person name="Lipzen A.M."/>
            <person name="Meier-Kolthoff J.P."/>
            <person name="Ohm R.A."/>
            <person name="Otillar R.P."/>
            <person name="Pangilinan J.L."/>
            <person name="Peng Y."/>
            <person name="Rokas A."/>
            <person name="Rosa C.A."/>
            <person name="Scheuner C."/>
            <person name="Sibirny A.A."/>
            <person name="Slot J.C."/>
            <person name="Stielow J.B."/>
            <person name="Sun H."/>
            <person name="Kurtzman C.P."/>
            <person name="Blackwell M."/>
            <person name="Grigoriev I.V."/>
            <person name="Jeffries T.W."/>
        </authorList>
    </citation>
    <scope>NUCLEOTIDE SEQUENCE [LARGE SCALE GENOMIC DNA]</scope>
    <source>
        <strain evidence="5 6">NRRL Y-2026</strain>
    </source>
</reference>
<dbReference type="PROSITE" id="PS50162">
    <property type="entry name" value="RECA_2"/>
    <property type="match status" value="1"/>
</dbReference>
<gene>
    <name evidence="5" type="ORF">PICMEDRAFT_64176</name>
</gene>
<dbReference type="GO" id="GO:0005524">
    <property type="term" value="F:ATP binding"/>
    <property type="evidence" value="ECO:0007669"/>
    <property type="project" value="UniProtKB-KW"/>
</dbReference>
<dbReference type="GO" id="GO:0003690">
    <property type="term" value="F:double-stranded DNA binding"/>
    <property type="evidence" value="ECO:0007669"/>
    <property type="project" value="TreeGrafter"/>
</dbReference>
<evidence type="ECO:0000256" key="3">
    <source>
        <dbReference type="SAM" id="MobiDB-lite"/>
    </source>
</evidence>
<dbReference type="Pfam" id="PF08423">
    <property type="entry name" value="Rad51"/>
    <property type="match status" value="1"/>
</dbReference>
<dbReference type="GO" id="GO:0000730">
    <property type="term" value="P:DNA recombinase assembly"/>
    <property type="evidence" value="ECO:0007669"/>
    <property type="project" value="TreeGrafter"/>
</dbReference>
<dbReference type="InterPro" id="IPR013632">
    <property type="entry name" value="Rad51_C"/>
</dbReference>
<feature type="domain" description="RecA family profile 1" evidence="4">
    <location>
        <begin position="92"/>
        <end position="288"/>
    </location>
</feature>
<keyword evidence="1" id="KW-0547">Nucleotide-binding</keyword>
<dbReference type="GO" id="GO:0000150">
    <property type="term" value="F:DNA strand exchange activity"/>
    <property type="evidence" value="ECO:0007669"/>
    <property type="project" value="TreeGrafter"/>
</dbReference>
<dbReference type="PANTHER" id="PTHR22942:SF66">
    <property type="entry name" value="RE19845P"/>
    <property type="match status" value="1"/>
</dbReference>
<dbReference type="PANTHER" id="PTHR22942">
    <property type="entry name" value="RECA/RAD51/RADA DNA STRAND-PAIRING FAMILY MEMBER"/>
    <property type="match status" value="1"/>
</dbReference>
<dbReference type="GO" id="GO:0006312">
    <property type="term" value="P:mitotic recombination"/>
    <property type="evidence" value="ECO:0007669"/>
    <property type="project" value="TreeGrafter"/>
</dbReference>